<proteinExistence type="predicted"/>
<reference evidence="3 4" key="1">
    <citation type="journal article" date="2015" name="BMC Genomics">
        <title>The genome of the truffle-parasite Tolypocladium ophioglossoides and the evolution of antifungal peptaibiotics.</title>
        <authorList>
            <person name="Quandt C.A."/>
            <person name="Bushley K.E."/>
            <person name="Spatafora J.W."/>
        </authorList>
    </citation>
    <scope>NUCLEOTIDE SEQUENCE [LARGE SCALE GENOMIC DNA]</scope>
    <source>
        <strain evidence="3 4">CBS 100239</strain>
    </source>
</reference>
<organism evidence="3 4">
    <name type="scientific">Tolypocladium ophioglossoides (strain CBS 100239)</name>
    <name type="common">Snaketongue truffleclub</name>
    <name type="synonym">Elaphocordyceps ophioglossoides</name>
    <dbReference type="NCBI Taxonomy" id="1163406"/>
    <lineage>
        <taxon>Eukaryota</taxon>
        <taxon>Fungi</taxon>
        <taxon>Dikarya</taxon>
        <taxon>Ascomycota</taxon>
        <taxon>Pezizomycotina</taxon>
        <taxon>Sordariomycetes</taxon>
        <taxon>Hypocreomycetidae</taxon>
        <taxon>Hypocreales</taxon>
        <taxon>Ophiocordycipitaceae</taxon>
        <taxon>Tolypocladium</taxon>
    </lineage>
</organism>
<evidence type="ECO:0000313" key="4">
    <source>
        <dbReference type="Proteomes" id="UP000036947"/>
    </source>
</evidence>
<sequence>GWGNVGRNLFGAFFDTAHILWHLQPPALPPFTRRPPLSTASDRPRTSGPFCPRLVRQSCTMAETAPANAPAAESTPQATRPTRPDENAFKEELAKAEKLHKASMDKLSAIKAKIDIAMPSKNKDQPSPTQQRRQELIAQANEIRQKQAGGKNARTSKLDQIKRLDEQVRSRIAEQKTAKAKVPFKSAEDIDRQIESLDKQVNSGTMKLVDEKKALSDISSLRKMRKNFGQFDESQKQIDDLRAKIKEIKDSMDDPEQKAMSEQYNKIQAELDAIKAEQDEAYKGLSSLRDERSKLQAEQQEKYTAIRKLKDDYYGQKKAFQAYERDARDKQRERKKAEHEQYQRERKKAAAERVLADASDPAYLEEIRRANSLLQFLDPTRKTEKGPLMADSGLGAQAQRTVDDSALKGTKLLSKADREDEYLPAVKKGKKSKKGGATPSSKLFNCPPSVVEDCALIGVEPPMSSDDVPGVIEKVRAKLDHWKSDQEAQTQRNIEKAKKEIEKLDKEESNGVNGSDKVDEVTGVKDASIAEQQES</sequence>
<gene>
    <name evidence="3" type="ORF">TOPH_06585</name>
</gene>
<dbReference type="OrthoDB" id="2195113at2759"/>
<evidence type="ECO:0000256" key="2">
    <source>
        <dbReference type="SAM" id="MobiDB-lite"/>
    </source>
</evidence>
<dbReference type="GO" id="GO:1990904">
    <property type="term" value="C:ribonucleoprotein complex"/>
    <property type="evidence" value="ECO:0007669"/>
    <property type="project" value="TreeGrafter"/>
</dbReference>
<feature type="non-terminal residue" evidence="3">
    <location>
        <position position="1"/>
    </location>
</feature>
<feature type="region of interest" description="Disordered" evidence="2">
    <location>
        <begin position="481"/>
        <end position="535"/>
    </location>
</feature>
<dbReference type="Proteomes" id="UP000036947">
    <property type="component" value="Unassembled WGS sequence"/>
</dbReference>
<dbReference type="AlphaFoldDB" id="A0A0L0N3Z8"/>
<evidence type="ECO:0000256" key="1">
    <source>
        <dbReference type="SAM" id="Coils"/>
    </source>
</evidence>
<feature type="region of interest" description="Disordered" evidence="2">
    <location>
        <begin position="423"/>
        <end position="444"/>
    </location>
</feature>
<evidence type="ECO:0008006" key="5">
    <source>
        <dbReference type="Google" id="ProtNLM"/>
    </source>
</evidence>
<keyword evidence="1" id="KW-0175">Coiled coil</keyword>
<dbReference type="EMBL" id="LFRF01000023">
    <property type="protein sequence ID" value="KND88739.1"/>
    <property type="molecule type" value="Genomic_DNA"/>
</dbReference>
<dbReference type="PANTHER" id="PTHR31027">
    <property type="entry name" value="NUCLEAR SEGREGATION PROTEIN BFR1"/>
    <property type="match status" value="1"/>
</dbReference>
<dbReference type="GO" id="GO:0042175">
    <property type="term" value="C:nuclear outer membrane-endoplasmic reticulum membrane network"/>
    <property type="evidence" value="ECO:0007669"/>
    <property type="project" value="TreeGrafter"/>
</dbReference>
<name>A0A0L0N3Z8_TOLOC</name>
<evidence type="ECO:0000313" key="3">
    <source>
        <dbReference type="EMBL" id="KND88739.1"/>
    </source>
</evidence>
<comment type="caution">
    <text evidence="3">The sequence shown here is derived from an EMBL/GenBank/DDBJ whole genome shotgun (WGS) entry which is preliminary data.</text>
</comment>
<keyword evidence="4" id="KW-1185">Reference proteome</keyword>
<dbReference type="GO" id="GO:0005783">
    <property type="term" value="C:endoplasmic reticulum"/>
    <property type="evidence" value="ECO:0007669"/>
    <property type="project" value="TreeGrafter"/>
</dbReference>
<accession>A0A0L0N3Z8</accession>
<feature type="compositionally biased region" description="Low complexity" evidence="2">
    <location>
        <begin position="65"/>
        <end position="76"/>
    </location>
</feature>
<dbReference type="STRING" id="1163406.A0A0L0N3Z8"/>
<dbReference type="GO" id="GO:0008298">
    <property type="term" value="P:intracellular mRNA localization"/>
    <property type="evidence" value="ECO:0007669"/>
    <property type="project" value="TreeGrafter"/>
</dbReference>
<feature type="region of interest" description="Disordered" evidence="2">
    <location>
        <begin position="323"/>
        <end position="347"/>
    </location>
</feature>
<dbReference type="GO" id="GO:0003729">
    <property type="term" value="F:mRNA binding"/>
    <property type="evidence" value="ECO:0007669"/>
    <property type="project" value="TreeGrafter"/>
</dbReference>
<feature type="compositionally biased region" description="Basic and acidic residues" evidence="2">
    <location>
        <begin position="493"/>
        <end position="509"/>
    </location>
</feature>
<feature type="region of interest" description="Disordered" evidence="2">
    <location>
        <begin position="65"/>
        <end position="85"/>
    </location>
</feature>
<dbReference type="PANTHER" id="PTHR31027:SF2">
    <property type="entry name" value="LEBERCILIN DOMAIN-CONTAINING PROTEIN"/>
    <property type="match status" value="1"/>
</dbReference>
<feature type="coiled-coil region" evidence="1">
    <location>
        <begin position="231"/>
        <end position="277"/>
    </location>
</feature>
<protein>
    <recommendedName>
        <fullName evidence="5">Nuclear segregation protein BFR1</fullName>
    </recommendedName>
</protein>
<dbReference type="InterPro" id="IPR039604">
    <property type="entry name" value="Bfr1"/>
</dbReference>